<feature type="domain" description="Glycosyltransferase subfamily 4-like N-terminal" evidence="2">
    <location>
        <begin position="17"/>
        <end position="173"/>
    </location>
</feature>
<name>A0ABX8LMK7_9BACT</name>
<dbReference type="InterPro" id="IPR001296">
    <property type="entry name" value="Glyco_trans_1"/>
</dbReference>
<dbReference type="RefSeq" id="WP_217288135.1">
    <property type="nucleotide sequence ID" value="NZ_CP077683.1"/>
</dbReference>
<dbReference type="GO" id="GO:0016757">
    <property type="term" value="F:glycosyltransferase activity"/>
    <property type="evidence" value="ECO:0007669"/>
    <property type="project" value="UniProtKB-KW"/>
</dbReference>
<evidence type="ECO:0000259" key="2">
    <source>
        <dbReference type="Pfam" id="PF13439"/>
    </source>
</evidence>
<protein>
    <submittedName>
        <fullName evidence="3">Glycosyltransferase</fullName>
        <ecNumber evidence="3">2.4.-.-</ecNumber>
    </submittedName>
</protein>
<evidence type="ECO:0000259" key="1">
    <source>
        <dbReference type="Pfam" id="PF00534"/>
    </source>
</evidence>
<dbReference type="InterPro" id="IPR050194">
    <property type="entry name" value="Glycosyltransferase_grp1"/>
</dbReference>
<dbReference type="EC" id="2.4.-.-" evidence="3"/>
<dbReference type="EMBL" id="CP077683">
    <property type="protein sequence ID" value="QXE91554.1"/>
    <property type="molecule type" value="Genomic_DNA"/>
</dbReference>
<dbReference type="Pfam" id="PF00534">
    <property type="entry name" value="Glycos_transf_1"/>
    <property type="match status" value="1"/>
</dbReference>
<reference evidence="3 4" key="1">
    <citation type="submission" date="2021-06" db="EMBL/GenBank/DDBJ databases">
        <title>Gemonas diversity in paddy soil.</title>
        <authorList>
            <person name="Liu G."/>
        </authorList>
    </citation>
    <scope>NUCLEOTIDE SEQUENCE [LARGE SCALE GENOMIC DNA]</scope>
    <source>
        <strain evidence="3 4">RG2</strain>
    </source>
</reference>
<dbReference type="InterPro" id="IPR028098">
    <property type="entry name" value="Glyco_trans_4-like_N"/>
</dbReference>
<dbReference type="PANTHER" id="PTHR45947">
    <property type="entry name" value="SULFOQUINOVOSYL TRANSFERASE SQD2"/>
    <property type="match status" value="1"/>
</dbReference>
<evidence type="ECO:0000313" key="3">
    <source>
        <dbReference type="EMBL" id="QXE91554.1"/>
    </source>
</evidence>
<keyword evidence="4" id="KW-1185">Reference proteome</keyword>
<dbReference type="PANTHER" id="PTHR45947:SF3">
    <property type="entry name" value="SULFOQUINOVOSYL TRANSFERASE SQD2"/>
    <property type="match status" value="1"/>
</dbReference>
<dbReference type="Pfam" id="PF13439">
    <property type="entry name" value="Glyco_transf_4"/>
    <property type="match status" value="1"/>
</dbReference>
<keyword evidence="3" id="KW-0328">Glycosyltransferase</keyword>
<evidence type="ECO:0000313" key="4">
    <source>
        <dbReference type="Proteomes" id="UP000683559"/>
    </source>
</evidence>
<gene>
    <name evidence="3" type="ORF">KP001_03125</name>
</gene>
<dbReference type="Proteomes" id="UP000683559">
    <property type="component" value="Chromosome"/>
</dbReference>
<feature type="domain" description="Glycosyl transferase family 1" evidence="1">
    <location>
        <begin position="188"/>
        <end position="351"/>
    </location>
</feature>
<proteinExistence type="predicted"/>
<sequence>MTRPLQICHVITTINRGGAENHLFELVRGQVEDGMRVAVAYLKGDGYWRAPLEALGVEVIALGLRRYGDVAPLLTLRRAIRRLHPDLVHAHLGPAEVYARGAIAGRSGLPFVVSRHNEATFTGGAMDTLLARWVGLRAARVIAISASVQQFYCGCHRFLPLQRVPVVHYGIDPAPYLQVAPVAVAARRQEWGIKPETLAVGTVARMVPAKALHVLLEAFALLVIEAPATKLVLVGTGPLEADLRRRAVALDIQEKVVWAGFQEDIPCVMAAFDIFALTSVTEGFGLVLLEAMSAARPVVASAVSAIPEIVVEGETGCLVPPGDPAALAHALAVLACDPESRLKLGEAGRRRALESFTLKAMQQNTIAVYRSILANRPVTGRPEAAVPLEEP</sequence>
<keyword evidence="3" id="KW-0808">Transferase</keyword>
<accession>A0ABX8LMK7</accession>
<organism evidence="3 4">
    <name type="scientific">Geomonas subterranea</name>
    <dbReference type="NCBI Taxonomy" id="2847989"/>
    <lineage>
        <taxon>Bacteria</taxon>
        <taxon>Pseudomonadati</taxon>
        <taxon>Thermodesulfobacteriota</taxon>
        <taxon>Desulfuromonadia</taxon>
        <taxon>Geobacterales</taxon>
        <taxon>Geobacteraceae</taxon>
        <taxon>Geomonas</taxon>
    </lineage>
</organism>